<name>A0A5J4ZAK9_PORPP</name>
<dbReference type="InterPro" id="IPR050525">
    <property type="entry name" value="ECM_Assembly_Org"/>
</dbReference>
<dbReference type="Gene3D" id="3.40.50.410">
    <property type="entry name" value="von Willebrand factor, type A domain"/>
    <property type="match status" value="1"/>
</dbReference>
<dbReference type="InterPro" id="IPR036465">
    <property type="entry name" value="vWFA_dom_sf"/>
</dbReference>
<dbReference type="InterPro" id="IPR002035">
    <property type="entry name" value="VWF_A"/>
</dbReference>
<evidence type="ECO:0000259" key="1">
    <source>
        <dbReference type="PROSITE" id="PS50181"/>
    </source>
</evidence>
<dbReference type="EMBL" id="VRMN01000001">
    <property type="protein sequence ID" value="KAA8499687.1"/>
    <property type="molecule type" value="Genomic_DNA"/>
</dbReference>
<dbReference type="InterPro" id="IPR001810">
    <property type="entry name" value="F-box_dom"/>
</dbReference>
<feature type="domain" description="F-box" evidence="1">
    <location>
        <begin position="75"/>
        <end position="122"/>
    </location>
</feature>
<proteinExistence type="predicted"/>
<evidence type="ECO:0000259" key="2">
    <source>
        <dbReference type="PROSITE" id="PS50234"/>
    </source>
</evidence>
<dbReference type="SUPFAM" id="SSF53300">
    <property type="entry name" value="vWA-like"/>
    <property type="match status" value="1"/>
</dbReference>
<dbReference type="OMA" id="QMMGSTD"/>
<feature type="domain" description="VWFA" evidence="2">
    <location>
        <begin position="221"/>
        <end position="397"/>
    </location>
</feature>
<organism evidence="3 4">
    <name type="scientific">Porphyridium purpureum</name>
    <name type="common">Red alga</name>
    <name type="synonym">Porphyridium cruentum</name>
    <dbReference type="NCBI Taxonomy" id="35688"/>
    <lineage>
        <taxon>Eukaryota</taxon>
        <taxon>Rhodophyta</taxon>
        <taxon>Bangiophyceae</taxon>
        <taxon>Porphyridiales</taxon>
        <taxon>Porphyridiaceae</taxon>
        <taxon>Porphyridium</taxon>
    </lineage>
</organism>
<reference evidence="4" key="1">
    <citation type="journal article" date="2019" name="Nat. Commun.">
        <title>Expansion of phycobilisome linker gene families in mesophilic red algae.</title>
        <authorList>
            <person name="Lee J."/>
            <person name="Kim D."/>
            <person name="Bhattacharya D."/>
            <person name="Yoon H.S."/>
        </authorList>
    </citation>
    <scope>NUCLEOTIDE SEQUENCE [LARGE SCALE GENOMIC DNA]</scope>
    <source>
        <strain evidence="4">CCMP 1328</strain>
    </source>
</reference>
<protein>
    <submittedName>
        <fullName evidence="3">Collagen alpha-6(VI) chain</fullName>
    </submittedName>
</protein>
<dbReference type="AlphaFoldDB" id="A0A5J4ZAK9"/>
<evidence type="ECO:0000313" key="3">
    <source>
        <dbReference type="EMBL" id="KAA8499687.1"/>
    </source>
</evidence>
<dbReference type="SMART" id="SM00327">
    <property type="entry name" value="VWA"/>
    <property type="match status" value="1"/>
</dbReference>
<dbReference type="CDD" id="cd00198">
    <property type="entry name" value="vWFA"/>
    <property type="match status" value="1"/>
</dbReference>
<dbReference type="PANTHER" id="PTHR24020">
    <property type="entry name" value="COLLAGEN ALPHA"/>
    <property type="match status" value="1"/>
</dbReference>
<gene>
    <name evidence="3" type="ORF">FVE85_7272</name>
</gene>
<dbReference type="PROSITE" id="PS50181">
    <property type="entry name" value="FBOX"/>
    <property type="match status" value="1"/>
</dbReference>
<sequence length="397" mass="43631">MVRESQGNSENLAAVVVPSYMQVSPFTALMNLNAAGMPAGVLFSAACPSGSLTNSRDRETGDMDRMDISDSLAAAPKLDGLPSEVLSQCLKGLSAQDMATLERVDKHLRDAVQHDSLRWRDVVLRQFSYNEPCDVLDAAAHYAGGWRSLYVAKVTDAKTKAPWYSPTDFEVRAICDVITQQNLKAPHHHLGKSVDYGLSRSPTNIMDDVYAGANAVKHDMAVLFLLDGSSSVTEEDFKTMKAFCLKLIESVRLSHPKSVVGLIQFNQFPRVEMGFRPIGDAHVTQTVQALDQMMGSTDISAPVRQGHEMFEEAWATDNVMVLLTDGQTQAEELRQTERYGEQGAISHGIRMFTMGVGRDVDESGLMRIAAAARKSMPRESVGGSYFALRKYAKRMLA</sequence>
<comment type="caution">
    <text evidence="3">The sequence shown here is derived from an EMBL/GenBank/DDBJ whole genome shotgun (WGS) entry which is preliminary data.</text>
</comment>
<evidence type="ECO:0000313" key="4">
    <source>
        <dbReference type="Proteomes" id="UP000324585"/>
    </source>
</evidence>
<dbReference type="Proteomes" id="UP000324585">
    <property type="component" value="Unassembled WGS sequence"/>
</dbReference>
<dbReference type="PANTHER" id="PTHR24020:SF20">
    <property type="entry name" value="PH DOMAIN-CONTAINING PROTEIN"/>
    <property type="match status" value="1"/>
</dbReference>
<dbReference type="OrthoDB" id="10256829at2759"/>
<dbReference type="PRINTS" id="PR00453">
    <property type="entry name" value="VWFADOMAIN"/>
</dbReference>
<dbReference type="Pfam" id="PF00092">
    <property type="entry name" value="VWA"/>
    <property type="match status" value="1"/>
</dbReference>
<dbReference type="SUPFAM" id="SSF81383">
    <property type="entry name" value="F-box domain"/>
    <property type="match status" value="1"/>
</dbReference>
<keyword evidence="3" id="KW-0176">Collagen</keyword>
<dbReference type="InterPro" id="IPR036047">
    <property type="entry name" value="F-box-like_dom_sf"/>
</dbReference>
<keyword evidence="4" id="KW-1185">Reference proteome</keyword>
<accession>A0A5J4ZAK9</accession>
<dbReference type="PROSITE" id="PS50234">
    <property type="entry name" value="VWFA"/>
    <property type="match status" value="1"/>
</dbReference>